<gene>
    <name evidence="1" type="ORF">S06H3_39426</name>
</gene>
<accession>X1PPG3</accession>
<dbReference type="AlphaFoldDB" id="X1PPG3"/>
<feature type="non-terminal residue" evidence="1">
    <location>
        <position position="1"/>
    </location>
</feature>
<comment type="caution">
    <text evidence="1">The sequence shown here is derived from an EMBL/GenBank/DDBJ whole genome shotgun (WGS) entry which is preliminary data.</text>
</comment>
<protein>
    <submittedName>
        <fullName evidence="1">Uncharacterized protein</fullName>
    </submittedName>
</protein>
<reference evidence="1" key="1">
    <citation type="journal article" date="2014" name="Front. Microbiol.">
        <title>High frequency of phylogenetically diverse reductive dehalogenase-homologous genes in deep subseafloor sedimentary metagenomes.</title>
        <authorList>
            <person name="Kawai M."/>
            <person name="Futagami T."/>
            <person name="Toyoda A."/>
            <person name="Takaki Y."/>
            <person name="Nishi S."/>
            <person name="Hori S."/>
            <person name="Arai W."/>
            <person name="Tsubouchi T."/>
            <person name="Morono Y."/>
            <person name="Uchiyama I."/>
            <person name="Ito T."/>
            <person name="Fujiyama A."/>
            <person name="Inagaki F."/>
            <person name="Takami H."/>
        </authorList>
    </citation>
    <scope>NUCLEOTIDE SEQUENCE</scope>
    <source>
        <strain evidence="1">Expedition CK06-06</strain>
    </source>
</reference>
<name>X1PPG3_9ZZZZ</name>
<sequence length="85" mass="9792">TPLKFSTKIKYLQVNMDYFVSSLKSLSVFLGKVKLDFCIFTGGDFVLYARSNVILKSLIKMFGPGFISVEKLDYSMDIYKLLWET</sequence>
<organism evidence="1">
    <name type="scientific">marine sediment metagenome</name>
    <dbReference type="NCBI Taxonomy" id="412755"/>
    <lineage>
        <taxon>unclassified sequences</taxon>
        <taxon>metagenomes</taxon>
        <taxon>ecological metagenomes</taxon>
    </lineage>
</organism>
<dbReference type="EMBL" id="BARV01024117">
    <property type="protein sequence ID" value="GAI44406.1"/>
    <property type="molecule type" value="Genomic_DNA"/>
</dbReference>
<evidence type="ECO:0000313" key="1">
    <source>
        <dbReference type="EMBL" id="GAI44406.1"/>
    </source>
</evidence>
<proteinExistence type="predicted"/>